<protein>
    <submittedName>
        <fullName evidence="1">Uncharacterized protein</fullName>
    </submittedName>
</protein>
<dbReference type="EMBL" id="MU277273">
    <property type="protein sequence ID" value="KAI0056006.1"/>
    <property type="molecule type" value="Genomic_DNA"/>
</dbReference>
<reference evidence="1" key="1">
    <citation type="submission" date="2021-03" db="EMBL/GenBank/DDBJ databases">
        <authorList>
            <consortium name="DOE Joint Genome Institute"/>
            <person name="Ahrendt S."/>
            <person name="Looney B.P."/>
            <person name="Miyauchi S."/>
            <person name="Morin E."/>
            <person name="Drula E."/>
            <person name="Courty P.E."/>
            <person name="Chicoki N."/>
            <person name="Fauchery L."/>
            <person name="Kohler A."/>
            <person name="Kuo A."/>
            <person name="Labutti K."/>
            <person name="Pangilinan J."/>
            <person name="Lipzen A."/>
            <person name="Riley R."/>
            <person name="Andreopoulos W."/>
            <person name="He G."/>
            <person name="Johnson J."/>
            <person name="Barry K.W."/>
            <person name="Grigoriev I.V."/>
            <person name="Nagy L."/>
            <person name="Hibbett D."/>
            <person name="Henrissat B."/>
            <person name="Matheny P.B."/>
            <person name="Labbe J."/>
            <person name="Martin F."/>
        </authorList>
    </citation>
    <scope>NUCLEOTIDE SEQUENCE</scope>
    <source>
        <strain evidence="1">HHB10654</strain>
    </source>
</reference>
<feature type="non-terminal residue" evidence="1">
    <location>
        <position position="1"/>
    </location>
</feature>
<name>A0ACB8SJE1_9AGAM</name>
<evidence type="ECO:0000313" key="2">
    <source>
        <dbReference type="Proteomes" id="UP000814140"/>
    </source>
</evidence>
<organism evidence="1 2">
    <name type="scientific">Artomyces pyxidatus</name>
    <dbReference type="NCBI Taxonomy" id="48021"/>
    <lineage>
        <taxon>Eukaryota</taxon>
        <taxon>Fungi</taxon>
        <taxon>Dikarya</taxon>
        <taxon>Basidiomycota</taxon>
        <taxon>Agaricomycotina</taxon>
        <taxon>Agaricomycetes</taxon>
        <taxon>Russulales</taxon>
        <taxon>Auriscalpiaceae</taxon>
        <taxon>Artomyces</taxon>
    </lineage>
</organism>
<evidence type="ECO:0000313" key="1">
    <source>
        <dbReference type="EMBL" id="KAI0056006.1"/>
    </source>
</evidence>
<feature type="non-terminal residue" evidence="1">
    <location>
        <position position="98"/>
    </location>
</feature>
<keyword evidence="2" id="KW-1185">Reference proteome</keyword>
<reference evidence="1" key="2">
    <citation type="journal article" date="2022" name="New Phytol.">
        <title>Evolutionary transition to the ectomycorrhizal habit in the genomes of a hyperdiverse lineage of mushroom-forming fungi.</title>
        <authorList>
            <person name="Looney B."/>
            <person name="Miyauchi S."/>
            <person name="Morin E."/>
            <person name="Drula E."/>
            <person name="Courty P.E."/>
            <person name="Kohler A."/>
            <person name="Kuo A."/>
            <person name="LaButti K."/>
            <person name="Pangilinan J."/>
            <person name="Lipzen A."/>
            <person name="Riley R."/>
            <person name="Andreopoulos W."/>
            <person name="He G."/>
            <person name="Johnson J."/>
            <person name="Nolan M."/>
            <person name="Tritt A."/>
            <person name="Barry K.W."/>
            <person name="Grigoriev I.V."/>
            <person name="Nagy L.G."/>
            <person name="Hibbett D."/>
            <person name="Henrissat B."/>
            <person name="Matheny P.B."/>
            <person name="Labbe J."/>
            <person name="Martin F.M."/>
        </authorList>
    </citation>
    <scope>NUCLEOTIDE SEQUENCE</scope>
    <source>
        <strain evidence="1">HHB10654</strain>
    </source>
</reference>
<proteinExistence type="predicted"/>
<gene>
    <name evidence="1" type="ORF">BV25DRAFT_1773965</name>
</gene>
<comment type="caution">
    <text evidence="1">The sequence shown here is derived from an EMBL/GenBank/DDBJ whole genome shotgun (WGS) entry which is preliminary data.</text>
</comment>
<accession>A0ACB8SJE1</accession>
<dbReference type="Proteomes" id="UP000814140">
    <property type="component" value="Unassembled WGS sequence"/>
</dbReference>
<sequence>GEDFHNIITVVMLELKVDLHGALAWLERRRAQVAAGIIATWGTLPVSSEDIRDDATIYVLGVVGWVRSDGTWNFESQRCFVKHGREIQEHRMVTLLPK</sequence>